<comment type="cofactor">
    <cofactor evidence="4">
        <name>FAD</name>
        <dbReference type="ChEBI" id="CHEBI:57692"/>
    </cofactor>
    <text evidence="4">Binds 1 FAD per subunit.</text>
</comment>
<keyword evidence="2" id="KW-0285">Flavoprotein</keyword>
<dbReference type="SUPFAM" id="SSF51905">
    <property type="entry name" value="FAD/NAD(P)-binding domain"/>
    <property type="match status" value="1"/>
</dbReference>
<dbReference type="GO" id="GO:0003955">
    <property type="term" value="F:NAD(P)H dehydrogenase (quinone) activity"/>
    <property type="evidence" value="ECO:0007669"/>
    <property type="project" value="TreeGrafter"/>
</dbReference>
<feature type="binding site" evidence="4">
    <location>
        <position position="123"/>
    </location>
    <ligand>
        <name>FAD</name>
        <dbReference type="ChEBI" id="CHEBI:57692"/>
    </ligand>
</feature>
<feature type="domain" description="Pyridine nucleotide-disulphide oxidoreductase dimerisation" evidence="6">
    <location>
        <begin position="357"/>
        <end position="463"/>
    </location>
</feature>
<evidence type="ECO:0000313" key="9">
    <source>
        <dbReference type="Proteomes" id="UP000029055"/>
    </source>
</evidence>
<feature type="domain" description="FAD/NAD(P)-binding" evidence="7">
    <location>
        <begin position="14"/>
        <end position="319"/>
    </location>
</feature>
<feature type="binding site" evidence="4">
    <location>
        <begin position="184"/>
        <end position="191"/>
    </location>
    <ligand>
        <name>NAD(+)</name>
        <dbReference type="ChEBI" id="CHEBI:57540"/>
    </ligand>
</feature>
<evidence type="ECO:0000259" key="6">
    <source>
        <dbReference type="Pfam" id="PF02852"/>
    </source>
</evidence>
<comment type="caution">
    <text evidence="8">The sequence shown here is derived from an EMBL/GenBank/DDBJ whole genome shotgun (WGS) entry which is preliminary data.</text>
</comment>
<keyword evidence="3 4" id="KW-0274">FAD</keyword>
<dbReference type="PRINTS" id="PR00411">
    <property type="entry name" value="PNDRDTASEI"/>
</dbReference>
<dbReference type="EC" id="1.16.1.1" evidence="8"/>
<dbReference type="InterPro" id="IPR004099">
    <property type="entry name" value="Pyr_nucl-diS_OxRdtase_dimer"/>
</dbReference>
<evidence type="ECO:0000256" key="5">
    <source>
        <dbReference type="PIRSR" id="PIRSR000350-4"/>
    </source>
</evidence>
<dbReference type="RefSeq" id="WP_024464226.1">
    <property type="nucleotide sequence ID" value="NZ_CP062939.1"/>
</dbReference>
<dbReference type="EMBL" id="JGZR01000008">
    <property type="protein sequence ID" value="KFJ02482.1"/>
    <property type="molecule type" value="Genomic_DNA"/>
</dbReference>
<feature type="binding site" evidence="4">
    <location>
        <begin position="147"/>
        <end position="149"/>
    </location>
    <ligand>
        <name>FAD</name>
        <dbReference type="ChEBI" id="CHEBI:57692"/>
    </ligand>
</feature>
<dbReference type="Pfam" id="PF07992">
    <property type="entry name" value="Pyr_redox_2"/>
    <property type="match status" value="1"/>
</dbReference>
<dbReference type="PRINTS" id="PR00368">
    <property type="entry name" value="FADPNR"/>
</dbReference>
<evidence type="ECO:0000313" key="8">
    <source>
        <dbReference type="EMBL" id="KFJ02482.1"/>
    </source>
</evidence>
<comment type="similarity">
    <text evidence="1">Belongs to the class-I pyridine nucleotide-disulfide oxidoreductase family.</text>
</comment>
<protein>
    <submittedName>
        <fullName evidence="8">Pyridine nucleotide-disulfide oxidoreductase</fullName>
        <ecNumber evidence="8">1.16.1.1</ecNumber>
    </submittedName>
</protein>
<dbReference type="PANTHER" id="PTHR43014">
    <property type="entry name" value="MERCURIC REDUCTASE"/>
    <property type="match status" value="1"/>
</dbReference>
<dbReference type="Gene3D" id="3.30.390.30">
    <property type="match status" value="1"/>
</dbReference>
<dbReference type="InterPro" id="IPR023753">
    <property type="entry name" value="FAD/NAD-binding_dom"/>
</dbReference>
<feature type="binding site" evidence="4">
    <location>
        <position position="60"/>
    </location>
    <ligand>
        <name>FAD</name>
        <dbReference type="ChEBI" id="CHEBI:57692"/>
    </ligand>
</feature>
<sequence>MTSPTSTNKRPYDYDVIVIGSGPVGENVADYATKQGAKAAVIESELVGGECSYWACMPSKALLRSADAIRAARRLPGAREAITGDIDVSAVLRRRSSFTSEWKDDGQVSWLESAGIELIRGYGRLTGPHRVMVGERTYTAGAVALATGSVPVVPDIPGLAQSAPWGTREATAAEHIPPRLIVLGGGPAALELAFAFSSLGSQVTVLAHSALLRHEEPFAGEYLRKAMEDDGIGIRCDTTPARVERNESGLVTATLDDGERITAEEILVSTGRRPNTDDIGLDSVHLGAKLAVDDTMLVRGTDWLYAVGDVNGRALLTHQGKYQARAAGEAIAARIQGRPVSNEPWGRHVATADHVAVPHVVFTDPQVASVGLTEDQAHSKGLRIRAVDYDLGAVAGSSLHADGYTGRAKIVVDEERHVIVGATFVGQDVAELLQSATIAIVGEVTIDRLWHAVPSYPTISEIWLRLLEAYGR</sequence>
<evidence type="ECO:0000256" key="1">
    <source>
        <dbReference type="ARBA" id="ARBA00007532"/>
    </source>
</evidence>
<keyword evidence="9" id="KW-1185">Reference proteome</keyword>
<gene>
    <name evidence="8" type="ORF">BISU_1681</name>
</gene>
<dbReference type="Pfam" id="PF02852">
    <property type="entry name" value="Pyr_redox_dim"/>
    <property type="match status" value="1"/>
</dbReference>
<dbReference type="InterPro" id="IPR036188">
    <property type="entry name" value="FAD/NAD-bd_sf"/>
</dbReference>
<reference evidence="8 9" key="1">
    <citation type="submission" date="2014-03" db="EMBL/GenBank/DDBJ databases">
        <title>Genomics of Bifidobacteria.</title>
        <authorList>
            <person name="Ventura M."/>
            <person name="Milani C."/>
            <person name="Lugli G.A."/>
        </authorList>
    </citation>
    <scope>NUCLEOTIDE SEQUENCE [LARGE SCALE GENOMIC DNA]</scope>
    <source>
        <strain evidence="8 9">LMG 11597</strain>
    </source>
</reference>
<dbReference type="InterPro" id="IPR016156">
    <property type="entry name" value="FAD/NAD-linked_Rdtase_dimer_sf"/>
</dbReference>
<dbReference type="eggNOG" id="COG1249">
    <property type="taxonomic scope" value="Bacteria"/>
</dbReference>
<evidence type="ECO:0000256" key="3">
    <source>
        <dbReference type="ARBA" id="ARBA00022827"/>
    </source>
</evidence>
<accession>A0A087E3Y1</accession>
<evidence type="ECO:0000256" key="4">
    <source>
        <dbReference type="PIRSR" id="PIRSR000350-3"/>
    </source>
</evidence>
<keyword evidence="4" id="KW-0520">NAD</keyword>
<feature type="binding site" evidence="4">
    <location>
        <position position="271"/>
    </location>
    <ligand>
        <name>NAD(+)</name>
        <dbReference type="ChEBI" id="CHEBI:57540"/>
    </ligand>
</feature>
<dbReference type="Proteomes" id="UP000029055">
    <property type="component" value="Unassembled WGS sequence"/>
</dbReference>
<dbReference type="OrthoDB" id="9802028at2"/>
<evidence type="ECO:0000256" key="2">
    <source>
        <dbReference type="ARBA" id="ARBA00022630"/>
    </source>
</evidence>
<dbReference type="STRING" id="77635.BISU_1681"/>
<dbReference type="PANTHER" id="PTHR43014:SF2">
    <property type="entry name" value="MERCURIC REDUCTASE"/>
    <property type="match status" value="1"/>
</dbReference>
<dbReference type="PIRSF" id="PIRSF000350">
    <property type="entry name" value="Mercury_reductase_MerA"/>
    <property type="match status" value="1"/>
</dbReference>
<dbReference type="InterPro" id="IPR001100">
    <property type="entry name" value="Pyr_nuc-diS_OxRdtase"/>
</dbReference>
<organism evidence="8 9">
    <name type="scientific">Bifidobacterium subtile</name>
    <dbReference type="NCBI Taxonomy" id="77635"/>
    <lineage>
        <taxon>Bacteria</taxon>
        <taxon>Bacillati</taxon>
        <taxon>Actinomycetota</taxon>
        <taxon>Actinomycetes</taxon>
        <taxon>Bifidobacteriales</taxon>
        <taxon>Bifidobacteriaceae</taxon>
        <taxon>Bifidobacterium</taxon>
    </lineage>
</organism>
<proteinExistence type="inferred from homology"/>
<keyword evidence="8" id="KW-0560">Oxidoreductase</keyword>
<dbReference type="GO" id="GO:0050660">
    <property type="term" value="F:flavin adenine dinucleotide binding"/>
    <property type="evidence" value="ECO:0007669"/>
    <property type="project" value="TreeGrafter"/>
</dbReference>
<dbReference type="SUPFAM" id="SSF55424">
    <property type="entry name" value="FAD/NAD-linked reductases, dimerisation (C-terminal) domain"/>
    <property type="match status" value="1"/>
</dbReference>
<evidence type="ECO:0000259" key="7">
    <source>
        <dbReference type="Pfam" id="PF07992"/>
    </source>
</evidence>
<keyword evidence="4" id="KW-0547">Nucleotide-binding</keyword>
<dbReference type="Gene3D" id="3.50.50.60">
    <property type="entry name" value="FAD/NAD(P)-binding domain"/>
    <property type="match status" value="2"/>
</dbReference>
<name>A0A087E3Y1_9BIFI</name>
<dbReference type="AlphaFoldDB" id="A0A087E3Y1"/>
<feature type="binding site" evidence="4">
    <location>
        <position position="309"/>
    </location>
    <ligand>
        <name>FAD</name>
        <dbReference type="ChEBI" id="CHEBI:57692"/>
    </ligand>
</feature>
<dbReference type="GO" id="GO:0016152">
    <property type="term" value="F:mercury (II) reductase (NADP+) activity"/>
    <property type="evidence" value="ECO:0007669"/>
    <property type="project" value="UniProtKB-EC"/>
</dbReference>
<feature type="disulfide bond" description="Redox-active" evidence="5">
    <location>
        <begin position="51"/>
        <end position="56"/>
    </location>
</feature>